<proteinExistence type="predicted"/>
<name>A0A7C5SXG1_9AQUI</name>
<dbReference type="AlphaFoldDB" id="A0A7C5SXG1"/>
<dbReference type="InterPro" id="IPR011330">
    <property type="entry name" value="Glyco_hydro/deAcase_b/a-brl"/>
</dbReference>
<comment type="caution">
    <text evidence="1">The sequence shown here is derived from an EMBL/GenBank/DDBJ whole genome shotgun (WGS) entry which is preliminary data.</text>
</comment>
<dbReference type="Pfam" id="PF10096">
    <property type="entry name" value="DUF2334"/>
    <property type="match status" value="1"/>
</dbReference>
<reference evidence="1" key="1">
    <citation type="journal article" date="2020" name="mSystems">
        <title>Genome- and Community-Level Interaction Insights into Carbon Utilization and Element Cycling Functions of Hydrothermarchaeota in Hydrothermal Sediment.</title>
        <authorList>
            <person name="Zhou Z."/>
            <person name="Liu Y."/>
            <person name="Xu W."/>
            <person name="Pan J."/>
            <person name="Luo Z.H."/>
            <person name="Li M."/>
        </authorList>
    </citation>
    <scope>NUCLEOTIDE SEQUENCE [LARGE SCALE GENOMIC DNA]</scope>
    <source>
        <strain evidence="1">SpSt-114</strain>
    </source>
</reference>
<gene>
    <name evidence="1" type="ORF">ENN04_06935</name>
</gene>
<evidence type="ECO:0000313" key="1">
    <source>
        <dbReference type="EMBL" id="HHO74347.1"/>
    </source>
</evidence>
<dbReference type="Gene3D" id="3.20.20.370">
    <property type="entry name" value="Glycoside hydrolase/deacetylase"/>
    <property type="match status" value="1"/>
</dbReference>
<dbReference type="InterPro" id="IPR018763">
    <property type="entry name" value="DUF2334"/>
</dbReference>
<dbReference type="SUPFAM" id="SSF88713">
    <property type="entry name" value="Glycoside hydrolase/deacetylase"/>
    <property type="match status" value="1"/>
</dbReference>
<accession>A0A7C5SXG1</accession>
<sequence length="240" mass="28177">MYAIVEIHDVSPFYKQEVYQAVEFLQGLKIDKFSLLVIPNYMEEYPLYKHKDFVDFLKALEQEIVLHGYSHKAKVKLSQILYTYGEGEFGEGGIEETYQKIEKALDIFESLSLTAKFFVPPAWISNPWMEDVLSAFDFRAVGYRDLIKDLQTDEKIPSPSITFSNRPMLSFLSLMAVPTFLRLYKRAKVLRLSLHTRDFRDRRKIVLWRSILREVKKEREVISYEELFSKSRPAPSLQGI</sequence>
<protein>
    <submittedName>
        <fullName evidence="1">DUF2334 domain-containing protein</fullName>
    </submittedName>
</protein>
<dbReference type="EMBL" id="DSAC01000087">
    <property type="protein sequence ID" value="HHO74347.1"/>
    <property type="molecule type" value="Genomic_DNA"/>
</dbReference>
<dbReference type="CDD" id="cd11374">
    <property type="entry name" value="CE4_u10"/>
    <property type="match status" value="1"/>
</dbReference>
<organism evidence="1">
    <name type="scientific">Thermocrinis ruber</name>
    <dbReference type="NCBI Taxonomy" id="75906"/>
    <lineage>
        <taxon>Bacteria</taxon>
        <taxon>Pseudomonadati</taxon>
        <taxon>Aquificota</taxon>
        <taxon>Aquificia</taxon>
        <taxon>Aquificales</taxon>
        <taxon>Aquificaceae</taxon>
        <taxon>Thermocrinis</taxon>
    </lineage>
</organism>
<dbReference type="GO" id="GO:0005975">
    <property type="term" value="P:carbohydrate metabolic process"/>
    <property type="evidence" value="ECO:0007669"/>
    <property type="project" value="InterPro"/>
</dbReference>